<proteinExistence type="predicted"/>
<gene>
    <name evidence="1" type="ORF">D6D85_00945</name>
</gene>
<dbReference type="RefSeq" id="WP_125670153.1">
    <property type="nucleotide sequence ID" value="NZ_RCOS01000017.1"/>
</dbReference>
<reference evidence="1 2" key="1">
    <citation type="submission" date="2018-10" db="EMBL/GenBank/DDBJ databases">
        <title>Co-occurring genomic capacity for anaerobic methane metabolism and dissimilatory sulfite reduction discovered in the Korarchaeota.</title>
        <authorList>
            <person name="Mckay L.J."/>
            <person name="Dlakic M."/>
            <person name="Fields M.W."/>
            <person name="Delmont T.O."/>
            <person name="Eren A.M."/>
            <person name="Jay Z.J."/>
            <person name="Klingelsmith K.B."/>
            <person name="Rusch D.B."/>
            <person name="Inskeep W.P."/>
        </authorList>
    </citation>
    <scope>NUCLEOTIDE SEQUENCE [LARGE SCALE GENOMIC DNA]</scope>
    <source>
        <strain evidence="1 2">MDKW</strain>
    </source>
</reference>
<evidence type="ECO:0000313" key="2">
    <source>
        <dbReference type="Proteomes" id="UP000277582"/>
    </source>
</evidence>
<accession>A0A429GXD9</accession>
<keyword evidence="2" id="KW-1185">Reference proteome</keyword>
<dbReference type="Proteomes" id="UP000277582">
    <property type="component" value="Unassembled WGS sequence"/>
</dbReference>
<evidence type="ECO:0000313" key="1">
    <source>
        <dbReference type="EMBL" id="RSN78422.1"/>
    </source>
</evidence>
<dbReference type="AlphaFoldDB" id="A0A429GXD9"/>
<name>A0A429GXD9_9CREN</name>
<protein>
    <submittedName>
        <fullName evidence="1">Uncharacterized protein</fullName>
    </submittedName>
</protein>
<comment type="caution">
    <text evidence="1">The sequence shown here is derived from an EMBL/GenBank/DDBJ whole genome shotgun (WGS) entry which is preliminary data.</text>
</comment>
<sequence>MSELDRKKAWDDLIIKLRELRYDDGYREELAAAIEHYLAALKADGFPMDTMVIMSKDHVYVINIIDLPSLVRKDLNVINYLRRIWGGIST</sequence>
<organism evidence="1 2">
    <name type="scientific">Candidatus Methanodesulfokora washburnensis</name>
    <dbReference type="NCBI Taxonomy" id="2478471"/>
    <lineage>
        <taxon>Archaea</taxon>
        <taxon>Thermoproteota</taxon>
        <taxon>Candidatus Korarchaeia</taxon>
        <taxon>Candidatus Korarchaeia incertae sedis</taxon>
        <taxon>Candidatus Methanodesulfokora</taxon>
    </lineage>
</organism>
<dbReference type="EMBL" id="RCOS01000017">
    <property type="protein sequence ID" value="RSN78422.1"/>
    <property type="molecule type" value="Genomic_DNA"/>
</dbReference>